<accession>A0A3P7LZT8</accession>
<evidence type="ECO:0000256" key="1">
    <source>
        <dbReference type="SAM" id="MobiDB-lite"/>
    </source>
</evidence>
<organism evidence="3 4">
    <name type="scientific">Dibothriocephalus latus</name>
    <name type="common">Fish tapeworm</name>
    <name type="synonym">Diphyllobothrium latum</name>
    <dbReference type="NCBI Taxonomy" id="60516"/>
    <lineage>
        <taxon>Eukaryota</taxon>
        <taxon>Metazoa</taxon>
        <taxon>Spiralia</taxon>
        <taxon>Lophotrochozoa</taxon>
        <taxon>Platyhelminthes</taxon>
        <taxon>Cestoda</taxon>
        <taxon>Eucestoda</taxon>
        <taxon>Diphyllobothriidea</taxon>
        <taxon>Diphyllobothriidae</taxon>
        <taxon>Dibothriocephalus</taxon>
    </lineage>
</organism>
<sequence length="181" mass="21225">MLDLIRWWGQLFDDWWSWKNPLHSIFGLICYQLLIYNFKVYFIPLYMIMIMLKNRFYSPTIDVVQYGIKTNKNVARLASKQEHEIYKRQFDLLEQLQKETDGAEEDNRSDAQPYSPDIGSTAIQNHTEDTLEEEEEKIAITSKLSLICGVFSNQLAIAVCDFACSMRKRQLLSISVQNKRA</sequence>
<reference evidence="3 4" key="1">
    <citation type="submission" date="2018-11" db="EMBL/GenBank/DDBJ databases">
        <authorList>
            <consortium name="Pathogen Informatics"/>
        </authorList>
    </citation>
    <scope>NUCLEOTIDE SEQUENCE [LARGE SCALE GENOMIC DNA]</scope>
</reference>
<keyword evidence="4" id="KW-1185">Reference proteome</keyword>
<protein>
    <submittedName>
        <fullName evidence="3">Uncharacterized protein</fullName>
    </submittedName>
</protein>
<proteinExistence type="predicted"/>
<dbReference type="EMBL" id="UYRU01066405">
    <property type="protein sequence ID" value="VDN16593.1"/>
    <property type="molecule type" value="Genomic_DNA"/>
</dbReference>
<feature type="region of interest" description="Disordered" evidence="1">
    <location>
        <begin position="101"/>
        <end position="122"/>
    </location>
</feature>
<name>A0A3P7LZT8_DIBLA</name>
<feature type="transmembrane region" description="Helical" evidence="2">
    <location>
        <begin position="25"/>
        <end position="48"/>
    </location>
</feature>
<dbReference type="Proteomes" id="UP000281553">
    <property type="component" value="Unassembled WGS sequence"/>
</dbReference>
<keyword evidence="2" id="KW-0472">Membrane</keyword>
<evidence type="ECO:0000256" key="2">
    <source>
        <dbReference type="SAM" id="Phobius"/>
    </source>
</evidence>
<dbReference type="OrthoDB" id="10497961at2759"/>
<keyword evidence="2" id="KW-1133">Transmembrane helix</keyword>
<evidence type="ECO:0000313" key="3">
    <source>
        <dbReference type="EMBL" id="VDN16593.1"/>
    </source>
</evidence>
<evidence type="ECO:0000313" key="4">
    <source>
        <dbReference type="Proteomes" id="UP000281553"/>
    </source>
</evidence>
<gene>
    <name evidence="3" type="ORF">DILT_LOCUS12424</name>
</gene>
<dbReference type="AlphaFoldDB" id="A0A3P7LZT8"/>
<keyword evidence="2" id="KW-0812">Transmembrane</keyword>